<evidence type="ECO:0000313" key="1">
    <source>
        <dbReference type="EMBL" id="KAJ7697269.1"/>
    </source>
</evidence>
<evidence type="ECO:0000313" key="2">
    <source>
        <dbReference type="Proteomes" id="UP001221757"/>
    </source>
</evidence>
<comment type="caution">
    <text evidence="1">The sequence shown here is derived from an EMBL/GenBank/DDBJ whole genome shotgun (WGS) entry which is preliminary data.</text>
</comment>
<organism evidence="1 2">
    <name type="scientific">Mycena rosella</name>
    <name type="common">Pink bonnet</name>
    <name type="synonym">Agaricus rosellus</name>
    <dbReference type="NCBI Taxonomy" id="1033263"/>
    <lineage>
        <taxon>Eukaryota</taxon>
        <taxon>Fungi</taxon>
        <taxon>Dikarya</taxon>
        <taxon>Basidiomycota</taxon>
        <taxon>Agaricomycotina</taxon>
        <taxon>Agaricomycetes</taxon>
        <taxon>Agaricomycetidae</taxon>
        <taxon>Agaricales</taxon>
        <taxon>Marasmiineae</taxon>
        <taxon>Mycenaceae</taxon>
        <taxon>Mycena</taxon>
    </lineage>
</organism>
<keyword evidence="2" id="KW-1185">Reference proteome</keyword>
<reference evidence="1" key="1">
    <citation type="submission" date="2023-03" db="EMBL/GenBank/DDBJ databases">
        <title>Massive genome expansion in bonnet fungi (Mycena s.s.) driven by repeated elements and novel gene families across ecological guilds.</title>
        <authorList>
            <consortium name="Lawrence Berkeley National Laboratory"/>
            <person name="Harder C.B."/>
            <person name="Miyauchi S."/>
            <person name="Viragh M."/>
            <person name="Kuo A."/>
            <person name="Thoen E."/>
            <person name="Andreopoulos B."/>
            <person name="Lu D."/>
            <person name="Skrede I."/>
            <person name="Drula E."/>
            <person name="Henrissat B."/>
            <person name="Morin E."/>
            <person name="Kohler A."/>
            <person name="Barry K."/>
            <person name="LaButti K."/>
            <person name="Morin E."/>
            <person name="Salamov A."/>
            <person name="Lipzen A."/>
            <person name="Mereny Z."/>
            <person name="Hegedus B."/>
            <person name="Baldrian P."/>
            <person name="Stursova M."/>
            <person name="Weitz H."/>
            <person name="Taylor A."/>
            <person name="Grigoriev I.V."/>
            <person name="Nagy L.G."/>
            <person name="Martin F."/>
            <person name="Kauserud H."/>
        </authorList>
    </citation>
    <scope>NUCLEOTIDE SEQUENCE</scope>
    <source>
        <strain evidence="1">CBHHK067</strain>
    </source>
</reference>
<name>A0AAD7GNF6_MYCRO</name>
<dbReference type="AlphaFoldDB" id="A0AAD7GNF6"/>
<sequence length="130" mass="14480">MTKSQAGHNGLGYLHVGTITVNVHPPYLLYQEICPGAKAQWVLTDLINMAKFLESHIPSDGNKYKNPVLKSLTDYLNDRIVIGRFKKLNGVKQKLADGCQLKTCSGSNWDDDFSANIITQTEAEVWESLV</sequence>
<feature type="non-terminal residue" evidence="1">
    <location>
        <position position="130"/>
    </location>
</feature>
<accession>A0AAD7GNF6</accession>
<protein>
    <submittedName>
        <fullName evidence="1">Uncharacterized protein</fullName>
    </submittedName>
</protein>
<gene>
    <name evidence="1" type="ORF">B0H17DRAFT_928592</name>
</gene>
<dbReference type="Proteomes" id="UP001221757">
    <property type="component" value="Unassembled WGS sequence"/>
</dbReference>
<proteinExistence type="predicted"/>
<dbReference type="EMBL" id="JARKIE010000031">
    <property type="protein sequence ID" value="KAJ7697269.1"/>
    <property type="molecule type" value="Genomic_DNA"/>
</dbReference>